<sequence>MTELRVSVFGEALIDLIETPGGYFEPHVGGSPFNVCRGFARMGLACDYLAPISSDRMGDRIAAAALAESIDIGRVARSPRPTSLALVSIGNDGQPNYRLYREGVADLDIDTKALVDAVHPQCRLFHSGSLALVAEMEATLAEVFARLHARGIPVSIDANLRSGVARDTGAYVAAVKRLIGCADILKVSDEDLQLLGVREPLGFCEALLRDGQARLVAFTEGALGATLISGQGRVQQPAELPETLGDTVGAGDTFFAALLSYLLHNDLLQGGDAALDSAALGRGLAFAQRAASINVSRRGCSPPTLGEVQCVFATGEV</sequence>
<dbReference type="AlphaFoldDB" id="H7CE78"/>
<dbReference type="InterPro" id="IPR029056">
    <property type="entry name" value="Ribokinase-like"/>
</dbReference>
<comment type="similarity">
    <text evidence="1">Belongs to the carbohydrate kinase PfkB family.</text>
</comment>
<evidence type="ECO:0000256" key="4">
    <source>
        <dbReference type="ARBA" id="ARBA00022777"/>
    </source>
</evidence>
<evidence type="ECO:0000259" key="6">
    <source>
        <dbReference type="Pfam" id="PF00294"/>
    </source>
</evidence>
<dbReference type="EC" id="2.7.1.11" evidence="7"/>
<dbReference type="PANTHER" id="PTHR43085:SF1">
    <property type="entry name" value="PSEUDOURIDINE KINASE-RELATED"/>
    <property type="match status" value="1"/>
</dbReference>
<feature type="domain" description="Carbohydrate kinase PfkB" evidence="6">
    <location>
        <begin position="5"/>
        <end position="303"/>
    </location>
</feature>
<organism evidence="7">
    <name type="scientific">Microbulbifer sp. JAM-3301</name>
    <dbReference type="NCBI Taxonomy" id="1081041"/>
    <lineage>
        <taxon>Bacteria</taxon>
        <taxon>Pseudomonadati</taxon>
        <taxon>Pseudomonadota</taxon>
        <taxon>Gammaproteobacteria</taxon>
        <taxon>Cellvibrionales</taxon>
        <taxon>Microbulbiferaceae</taxon>
        <taxon>Microbulbifer</taxon>
    </lineage>
</organism>
<gene>
    <name evidence="7" type="primary">pfk</name>
</gene>
<dbReference type="EMBL" id="AB669415">
    <property type="protein sequence ID" value="BAL70277.1"/>
    <property type="molecule type" value="Genomic_DNA"/>
</dbReference>
<keyword evidence="5" id="KW-0067">ATP-binding</keyword>
<dbReference type="SUPFAM" id="SSF53613">
    <property type="entry name" value="Ribokinase-like"/>
    <property type="match status" value="1"/>
</dbReference>
<dbReference type="SMR" id="H7CE78"/>
<dbReference type="InterPro" id="IPR002173">
    <property type="entry name" value="Carboh/pur_kinase_PfkB_CS"/>
</dbReference>
<protein>
    <submittedName>
        <fullName evidence="7">6-phosphfructokinase</fullName>
        <ecNumber evidence="7">2.7.1.11</ecNumber>
    </submittedName>
</protein>
<keyword evidence="4 7" id="KW-0418">Kinase</keyword>
<proteinExistence type="inferred from homology"/>
<dbReference type="InterPro" id="IPR011611">
    <property type="entry name" value="PfkB_dom"/>
</dbReference>
<evidence type="ECO:0000313" key="7">
    <source>
        <dbReference type="EMBL" id="BAL70277.1"/>
    </source>
</evidence>
<evidence type="ECO:0000256" key="1">
    <source>
        <dbReference type="ARBA" id="ARBA00010688"/>
    </source>
</evidence>
<keyword evidence="3" id="KW-0547">Nucleotide-binding</keyword>
<dbReference type="InterPro" id="IPR050306">
    <property type="entry name" value="PfkB_Carbo_kinase"/>
</dbReference>
<evidence type="ECO:0000256" key="3">
    <source>
        <dbReference type="ARBA" id="ARBA00022741"/>
    </source>
</evidence>
<keyword evidence="2 7" id="KW-0808">Transferase</keyword>
<dbReference type="Pfam" id="PF00294">
    <property type="entry name" value="PfkB"/>
    <property type="match status" value="1"/>
</dbReference>
<reference evidence="7" key="1">
    <citation type="journal article" date="2012" name="Appl. Environ. Microbiol.">
        <title>Cloning and Sequencing of Inulinase and ?-Fructofuranosidase Genes of a Deep-Sea Microbulbifer Species and Properties of Recombinant Enzymes.</title>
        <authorList>
            <person name="Kobayashi T."/>
            <person name="Uchimura K."/>
            <person name="Deguchi S."/>
            <person name="Horikoshi K."/>
        </authorList>
    </citation>
    <scope>NUCLEOTIDE SEQUENCE</scope>
    <source>
        <strain evidence="7">JAM-3301</strain>
    </source>
</reference>
<dbReference type="Gene3D" id="3.40.1190.20">
    <property type="match status" value="1"/>
</dbReference>
<evidence type="ECO:0000256" key="2">
    <source>
        <dbReference type="ARBA" id="ARBA00022679"/>
    </source>
</evidence>
<dbReference type="PANTHER" id="PTHR43085">
    <property type="entry name" value="HEXOKINASE FAMILY MEMBER"/>
    <property type="match status" value="1"/>
</dbReference>
<dbReference type="PROSITE" id="PS00584">
    <property type="entry name" value="PFKB_KINASES_2"/>
    <property type="match status" value="1"/>
</dbReference>
<evidence type="ECO:0000256" key="5">
    <source>
        <dbReference type="ARBA" id="ARBA00022840"/>
    </source>
</evidence>
<dbReference type="CDD" id="cd01167">
    <property type="entry name" value="bac_FRK"/>
    <property type="match status" value="1"/>
</dbReference>
<name>H7CE78_9GAMM</name>
<dbReference type="GO" id="GO:0003872">
    <property type="term" value="F:6-phosphofructokinase activity"/>
    <property type="evidence" value="ECO:0007669"/>
    <property type="project" value="UniProtKB-EC"/>
</dbReference>
<accession>H7CE78</accession>
<dbReference type="GO" id="GO:0005524">
    <property type="term" value="F:ATP binding"/>
    <property type="evidence" value="ECO:0007669"/>
    <property type="project" value="UniProtKB-KW"/>
</dbReference>